<dbReference type="RefSeq" id="WP_136150575.1">
    <property type="nucleotide sequence ID" value="NZ_CP038810.1"/>
</dbReference>
<name>A0A4P7PPM9_9FLAO</name>
<reference evidence="1 2" key="1">
    <citation type="submission" date="2019-04" db="EMBL/GenBank/DDBJ databases">
        <title>Flavobacterium sp. GS03.</title>
        <authorList>
            <person name="Kim H."/>
        </authorList>
    </citation>
    <scope>NUCLEOTIDE SEQUENCE [LARGE SCALE GENOMIC DNA]</scope>
    <source>
        <strain evidence="1 2">GS03</strain>
    </source>
</reference>
<dbReference type="EMBL" id="CP038810">
    <property type="protein sequence ID" value="QBZ96571.1"/>
    <property type="molecule type" value="Genomic_DNA"/>
</dbReference>
<accession>A0A4P7PPM9</accession>
<keyword evidence="2" id="KW-1185">Reference proteome</keyword>
<organism evidence="1 2">
    <name type="scientific">Flavobacterium sangjuense</name>
    <dbReference type="NCBI Taxonomy" id="2518177"/>
    <lineage>
        <taxon>Bacteria</taxon>
        <taxon>Pseudomonadati</taxon>
        <taxon>Bacteroidota</taxon>
        <taxon>Flavobacteriia</taxon>
        <taxon>Flavobacteriales</taxon>
        <taxon>Flavobacteriaceae</taxon>
        <taxon>Flavobacterium</taxon>
    </lineage>
</organism>
<gene>
    <name evidence="1" type="ORF">GS03_00044</name>
</gene>
<evidence type="ECO:0000313" key="2">
    <source>
        <dbReference type="Proteomes" id="UP000296862"/>
    </source>
</evidence>
<dbReference type="AlphaFoldDB" id="A0A4P7PPM9"/>
<sequence>MKKIFFSALIMSCFAFNEGDPKVQTYNYGHNGMEFVARSGEGMIIVSTYNSKMTIRQDIAYKIYQLYANDNLKVGPKTTICGDEADVTGRCVVTKKDNLISVNFYYELVEWKSGLKEIYQKKKVG</sequence>
<evidence type="ECO:0000313" key="1">
    <source>
        <dbReference type="EMBL" id="QBZ96571.1"/>
    </source>
</evidence>
<protein>
    <submittedName>
        <fullName evidence="1">Uncharacterized protein</fullName>
    </submittedName>
</protein>
<dbReference type="OrthoDB" id="1361650at2"/>
<dbReference type="Proteomes" id="UP000296862">
    <property type="component" value="Chromosome"/>
</dbReference>
<dbReference type="KEGG" id="fsn:GS03_00044"/>
<proteinExistence type="predicted"/>